<dbReference type="eggNOG" id="KOG4179">
    <property type="taxonomic scope" value="Eukaryota"/>
</dbReference>
<sequence>MVGGVLRALFCFAVVVAAQRHRHVAHLARDFAFCVSEINVRDAFRTVKFAPEETAGEAAARVFAAAGADALDERIRPIAAFLEHRASLVLMERSEFRFALRSSQRVGAPAVFVTSQACDERAVDGDPGAILDRHGAWVMLDLNHFNADRASDWAFYFGDRPAAAAALGCAATRPLDDAALGAVARHAAQALLPGAALQFAVDAPRAAAAAAALRAAGLSPDRDHGVDALDDGPAPRSVFDVELPAYAEEIRREAACAGGAPTVVVEGFKAPRRGALARRAARPLPHLDAVLILNLARRPDRWRAMRDKLAAAGFGGDVRRVDAVDGAALDVSDAAVASIFNLTRWRYGAGARNAHQDHGYRPRVIGCALSHLAAWKAVAAAADDHAMHLVLEDDAVFVDDFAAKWASLAPHLAADYSWDLLHLGVLDDRDLYDDAPLAEYGGVKRFSARQRSYGAGAFAYVLRPRTARWLLDAARDRGIQQAVDWWIVEKFDELVAYKASPQLAASPAGDGRDSDNNEFYDQDRLLLDEGAGAADFDGFALSAPRPGDRVPAGAALEVRAELAVVGDAKNFFLRHQLMRVCYRLRRLVAGAPAADVAGPDCVGVGKANQFRLPGSALAAPAWYALNATIADDAGAVLASAAVAFEARDPSLPEAFTMPPPLSRAASAALVPVEISVDGAAAAVDCRGRPDLFACVQAFCELHRIEPLVDCVAPLVATLHAQVAAPRSSLSATSRAACAADSASGTKIAPATPGTSSAGVGGGAAPRSSGGAPPRNRKTGTAAPLARDVTISNESSAETAAAGGGAGARAAVADAHADRDRMAIAPCADCATAATQTRSRIFADVQPTTGSERRSLRVPSLAAAAPSTTTSMPKASFSSAPDVFSTPARTMPPDLPAQR</sequence>
<keyword evidence="5" id="KW-1185">Reference proteome</keyword>
<evidence type="ECO:0000256" key="1">
    <source>
        <dbReference type="SAM" id="MobiDB-lite"/>
    </source>
</evidence>
<feature type="domain" description="Glycosyl transferase family 25" evidence="3">
    <location>
        <begin position="290"/>
        <end position="476"/>
    </location>
</feature>
<evidence type="ECO:0000256" key="2">
    <source>
        <dbReference type="SAM" id="SignalP"/>
    </source>
</evidence>
<feature type="signal peptide" evidence="2">
    <location>
        <begin position="1"/>
        <end position="18"/>
    </location>
</feature>
<name>F0XXL6_AURAN</name>
<organism evidence="5">
    <name type="scientific">Aureococcus anophagefferens</name>
    <name type="common">Harmful bloom alga</name>
    <dbReference type="NCBI Taxonomy" id="44056"/>
    <lineage>
        <taxon>Eukaryota</taxon>
        <taxon>Sar</taxon>
        <taxon>Stramenopiles</taxon>
        <taxon>Ochrophyta</taxon>
        <taxon>Pelagophyceae</taxon>
        <taxon>Pelagomonadales</taxon>
        <taxon>Pelagomonadaceae</taxon>
        <taxon>Aureococcus</taxon>
    </lineage>
</organism>
<dbReference type="RefSeq" id="XP_009033379.1">
    <property type="nucleotide sequence ID" value="XM_009035131.1"/>
</dbReference>
<dbReference type="InterPro" id="IPR002654">
    <property type="entry name" value="Glyco_trans_25"/>
</dbReference>
<feature type="chain" id="PRO_5003264196" description="Glycosyl transferase family 25 domain-containing protein" evidence="2">
    <location>
        <begin position="19"/>
        <end position="898"/>
    </location>
</feature>
<accession>F0XXL6</accession>
<dbReference type="Pfam" id="PF01755">
    <property type="entry name" value="Glyco_transf_25"/>
    <property type="match status" value="1"/>
</dbReference>
<gene>
    <name evidence="4" type="ORF">AURANDRAFT_61250</name>
</gene>
<dbReference type="InParanoid" id="F0XXL6"/>
<keyword evidence="2" id="KW-0732">Signal</keyword>
<feature type="compositionally biased region" description="Low complexity" evidence="1">
    <location>
        <begin position="764"/>
        <end position="773"/>
    </location>
</feature>
<dbReference type="GeneID" id="20223389"/>
<feature type="compositionally biased region" description="Low complexity" evidence="1">
    <location>
        <begin position="858"/>
        <end position="875"/>
    </location>
</feature>
<dbReference type="EMBL" id="GL833121">
    <property type="protein sequence ID" value="EGB12329.1"/>
    <property type="molecule type" value="Genomic_DNA"/>
</dbReference>
<evidence type="ECO:0000259" key="3">
    <source>
        <dbReference type="Pfam" id="PF01755"/>
    </source>
</evidence>
<feature type="region of interest" description="Disordered" evidence="1">
    <location>
        <begin position="846"/>
        <end position="898"/>
    </location>
</feature>
<evidence type="ECO:0000313" key="4">
    <source>
        <dbReference type="EMBL" id="EGB12329.1"/>
    </source>
</evidence>
<dbReference type="Proteomes" id="UP000002729">
    <property type="component" value="Unassembled WGS sequence"/>
</dbReference>
<reference evidence="4 5" key="1">
    <citation type="journal article" date="2011" name="Proc. Natl. Acad. Sci. U.S.A.">
        <title>Niche of harmful alga Aureococcus anophagefferens revealed through ecogenomics.</title>
        <authorList>
            <person name="Gobler C.J."/>
            <person name="Berry D.L."/>
            <person name="Dyhrman S.T."/>
            <person name="Wilhelm S.W."/>
            <person name="Salamov A."/>
            <person name="Lobanov A.V."/>
            <person name="Zhang Y."/>
            <person name="Collier J.L."/>
            <person name="Wurch L.L."/>
            <person name="Kustka A.B."/>
            <person name="Dill B.D."/>
            <person name="Shah M."/>
            <person name="VerBerkmoes N.C."/>
            <person name="Kuo A."/>
            <person name="Terry A."/>
            <person name="Pangilinan J."/>
            <person name="Lindquist E.A."/>
            <person name="Lucas S."/>
            <person name="Paulsen I.T."/>
            <person name="Hattenrath-Lehmann T.K."/>
            <person name="Talmage S.C."/>
            <person name="Walker E.A."/>
            <person name="Koch F."/>
            <person name="Burson A.M."/>
            <person name="Marcoval M.A."/>
            <person name="Tang Y.Z."/>
            <person name="Lecleir G.R."/>
            <person name="Coyne K.J."/>
            <person name="Berg G.M."/>
            <person name="Bertrand E.M."/>
            <person name="Saito M.A."/>
            <person name="Gladyshev V.N."/>
            <person name="Grigoriev I.V."/>
        </authorList>
    </citation>
    <scope>NUCLEOTIDE SEQUENCE [LARGE SCALE GENOMIC DNA]</scope>
    <source>
        <strain evidence="5">CCMP 1984</strain>
    </source>
</reference>
<dbReference type="KEGG" id="aaf:AURANDRAFT_61250"/>
<dbReference type="OrthoDB" id="47375at2759"/>
<evidence type="ECO:0000313" key="5">
    <source>
        <dbReference type="Proteomes" id="UP000002729"/>
    </source>
</evidence>
<dbReference type="AlphaFoldDB" id="F0XXL6"/>
<feature type="region of interest" description="Disordered" evidence="1">
    <location>
        <begin position="742"/>
        <end position="805"/>
    </location>
</feature>
<proteinExistence type="predicted"/>
<protein>
    <recommendedName>
        <fullName evidence="3">Glycosyl transferase family 25 domain-containing protein</fullName>
    </recommendedName>
</protein>